<dbReference type="AlphaFoldDB" id="A0A183TT38"/>
<evidence type="ECO:0000313" key="3">
    <source>
        <dbReference type="WBParaSite" id="SSLN_0002036801-mRNA-1"/>
    </source>
</evidence>
<evidence type="ECO:0000313" key="1">
    <source>
        <dbReference type="EMBL" id="VDM06022.1"/>
    </source>
</evidence>
<dbReference type="OrthoDB" id="425681at2759"/>
<reference evidence="3" key="1">
    <citation type="submission" date="2016-06" db="UniProtKB">
        <authorList>
            <consortium name="WormBaseParasite"/>
        </authorList>
    </citation>
    <scope>IDENTIFICATION</scope>
</reference>
<keyword evidence="2" id="KW-1185">Reference proteome</keyword>
<dbReference type="Proteomes" id="UP000275846">
    <property type="component" value="Unassembled WGS sequence"/>
</dbReference>
<proteinExistence type="predicted"/>
<gene>
    <name evidence="1" type="ORF">SSLN_LOCUS19636</name>
</gene>
<name>A0A183TT38_SCHSO</name>
<evidence type="ECO:0000313" key="2">
    <source>
        <dbReference type="Proteomes" id="UP000275846"/>
    </source>
</evidence>
<dbReference type="WBParaSite" id="SSLN_0002036801-mRNA-1">
    <property type="protein sequence ID" value="SSLN_0002036801-mRNA-1"/>
    <property type="gene ID" value="SSLN_0002036801"/>
</dbReference>
<reference evidence="1 2" key="2">
    <citation type="submission" date="2018-11" db="EMBL/GenBank/DDBJ databases">
        <authorList>
            <consortium name="Pathogen Informatics"/>
        </authorList>
    </citation>
    <scope>NUCLEOTIDE SEQUENCE [LARGE SCALE GENOMIC DNA]</scope>
    <source>
        <strain evidence="1 2">NST_G2</strain>
    </source>
</reference>
<sequence>MVTVHSLLFVDGCALNILPEEDMQRCMELFASGCAKHGLTNNTDKMSFIHQPSPGTAYNGFGTAINSNQL</sequence>
<dbReference type="EMBL" id="UYSU01048478">
    <property type="protein sequence ID" value="VDM06022.1"/>
    <property type="molecule type" value="Genomic_DNA"/>
</dbReference>
<accession>A0A183TT38</accession>
<protein>
    <submittedName>
        <fullName evidence="3">Reverse transcriptase domain-containing protein</fullName>
    </submittedName>
</protein>
<organism evidence="3">
    <name type="scientific">Schistocephalus solidus</name>
    <name type="common">Tapeworm</name>
    <dbReference type="NCBI Taxonomy" id="70667"/>
    <lineage>
        <taxon>Eukaryota</taxon>
        <taxon>Metazoa</taxon>
        <taxon>Spiralia</taxon>
        <taxon>Lophotrochozoa</taxon>
        <taxon>Platyhelminthes</taxon>
        <taxon>Cestoda</taxon>
        <taxon>Eucestoda</taxon>
        <taxon>Diphyllobothriidea</taxon>
        <taxon>Diphyllobothriidae</taxon>
        <taxon>Schistocephalus</taxon>
    </lineage>
</organism>